<comment type="caution">
    <text evidence="3">The sequence shown here is derived from an EMBL/GenBank/DDBJ whole genome shotgun (WGS) entry which is preliminary data.</text>
</comment>
<evidence type="ECO:0000313" key="4">
    <source>
        <dbReference type="Proteomes" id="UP000820669"/>
    </source>
</evidence>
<dbReference type="EMBL" id="JAAXLA010000001">
    <property type="protein sequence ID" value="NMH95771.1"/>
    <property type="molecule type" value="Genomic_DNA"/>
</dbReference>
<dbReference type="Gene3D" id="3.40.50.1820">
    <property type="entry name" value="alpha/beta hydrolase"/>
    <property type="match status" value="1"/>
</dbReference>
<gene>
    <name evidence="3" type="ORF">HF526_00295</name>
</gene>
<feature type="compositionally biased region" description="Low complexity" evidence="1">
    <location>
        <begin position="283"/>
        <end position="292"/>
    </location>
</feature>
<name>A0ABX1S2J7_9PSEU</name>
<reference evidence="3 4" key="1">
    <citation type="submission" date="2020-04" db="EMBL/GenBank/DDBJ databases">
        <authorList>
            <person name="Klaysubun C."/>
            <person name="Duangmal K."/>
            <person name="Lipun K."/>
        </authorList>
    </citation>
    <scope>NUCLEOTIDE SEQUENCE [LARGE SCALE GENOMIC DNA]</scope>
    <source>
        <strain evidence="3 4">K10HN5</strain>
    </source>
</reference>
<evidence type="ECO:0000259" key="2">
    <source>
        <dbReference type="Pfam" id="PF00561"/>
    </source>
</evidence>
<dbReference type="PRINTS" id="PR00111">
    <property type="entry name" value="ABHYDROLASE"/>
</dbReference>
<protein>
    <submittedName>
        <fullName evidence="3">Alpha/beta hydrolase</fullName>
    </submittedName>
</protein>
<dbReference type="PANTHER" id="PTHR46438">
    <property type="entry name" value="ALPHA/BETA-HYDROLASES SUPERFAMILY PROTEIN"/>
    <property type="match status" value="1"/>
</dbReference>
<dbReference type="InterPro" id="IPR029058">
    <property type="entry name" value="AB_hydrolase_fold"/>
</dbReference>
<dbReference type="Proteomes" id="UP000820669">
    <property type="component" value="Unassembled WGS sequence"/>
</dbReference>
<sequence length="306" mass="32149">MHHVDFGGPVGGPRLVLVHGLGGSHLNWWLLAPLLRHRARVHALDLPGFGYSPPAGRSATVEANAEVLHRFVEEVAGGPVILVGNSMGGTIGLLTAAAHPEAVSGLVLLDPSLPPAPPFMIDPAVAGAILALATPGLNGRALAGRRRWMDARTVVRQTLQLCGLDEHAVPDGFVEETVAMVEARRSVPGADRAVLEAGRSLVRLGVRVHRYWAVTRAVPAPVLLVHGDRDRLVPVAAARRAAARNPHWRTEVLPGVGHVPQLQVPGRTAELVLDWLEREGAAAGRRAAQARQPASSTPPGTGAAGS</sequence>
<feature type="domain" description="AB hydrolase-1" evidence="2">
    <location>
        <begin position="13"/>
        <end position="263"/>
    </location>
</feature>
<organism evidence="3 4">
    <name type="scientific">Pseudonocardia acidicola</name>
    <dbReference type="NCBI Taxonomy" id="2724939"/>
    <lineage>
        <taxon>Bacteria</taxon>
        <taxon>Bacillati</taxon>
        <taxon>Actinomycetota</taxon>
        <taxon>Actinomycetes</taxon>
        <taxon>Pseudonocardiales</taxon>
        <taxon>Pseudonocardiaceae</taxon>
        <taxon>Pseudonocardia</taxon>
    </lineage>
</organism>
<evidence type="ECO:0000256" key="1">
    <source>
        <dbReference type="SAM" id="MobiDB-lite"/>
    </source>
</evidence>
<dbReference type="GO" id="GO:0016787">
    <property type="term" value="F:hydrolase activity"/>
    <property type="evidence" value="ECO:0007669"/>
    <property type="project" value="UniProtKB-KW"/>
</dbReference>
<dbReference type="InterPro" id="IPR000073">
    <property type="entry name" value="AB_hydrolase_1"/>
</dbReference>
<accession>A0ABX1S2J7</accession>
<dbReference type="PANTHER" id="PTHR46438:SF11">
    <property type="entry name" value="LIPASE-RELATED"/>
    <property type="match status" value="1"/>
</dbReference>
<dbReference type="Pfam" id="PF00561">
    <property type="entry name" value="Abhydrolase_1"/>
    <property type="match status" value="1"/>
</dbReference>
<keyword evidence="3" id="KW-0378">Hydrolase</keyword>
<proteinExistence type="predicted"/>
<dbReference type="SUPFAM" id="SSF53474">
    <property type="entry name" value="alpha/beta-Hydrolases"/>
    <property type="match status" value="1"/>
</dbReference>
<evidence type="ECO:0000313" key="3">
    <source>
        <dbReference type="EMBL" id="NMH95771.1"/>
    </source>
</evidence>
<feature type="region of interest" description="Disordered" evidence="1">
    <location>
        <begin position="283"/>
        <end position="306"/>
    </location>
</feature>
<keyword evidence="4" id="KW-1185">Reference proteome</keyword>